<dbReference type="Proteomes" id="UP001305647">
    <property type="component" value="Unassembled WGS sequence"/>
</dbReference>
<name>A0AAN6SXU5_9PEZI</name>
<feature type="region of interest" description="Disordered" evidence="1">
    <location>
        <begin position="150"/>
        <end position="179"/>
    </location>
</feature>
<feature type="compositionally biased region" description="Polar residues" evidence="1">
    <location>
        <begin position="152"/>
        <end position="179"/>
    </location>
</feature>
<feature type="region of interest" description="Disordered" evidence="1">
    <location>
        <begin position="1"/>
        <end position="22"/>
    </location>
</feature>
<dbReference type="AlphaFoldDB" id="A0AAN6SXU5"/>
<reference evidence="2" key="2">
    <citation type="submission" date="2023-05" db="EMBL/GenBank/DDBJ databases">
        <authorList>
            <consortium name="Lawrence Berkeley National Laboratory"/>
            <person name="Steindorff A."/>
            <person name="Hensen N."/>
            <person name="Bonometti L."/>
            <person name="Westerberg I."/>
            <person name="Brannstrom I.O."/>
            <person name="Guillou S."/>
            <person name="Cros-Aarteil S."/>
            <person name="Calhoun S."/>
            <person name="Haridas S."/>
            <person name="Kuo A."/>
            <person name="Mondo S."/>
            <person name="Pangilinan J."/>
            <person name="Riley R."/>
            <person name="Labutti K."/>
            <person name="Andreopoulos B."/>
            <person name="Lipzen A."/>
            <person name="Chen C."/>
            <person name="Yanf M."/>
            <person name="Daum C."/>
            <person name="Ng V."/>
            <person name="Clum A."/>
            <person name="Ohm R."/>
            <person name="Martin F."/>
            <person name="Silar P."/>
            <person name="Natvig D."/>
            <person name="Lalanne C."/>
            <person name="Gautier V."/>
            <person name="Ament-Velasquez S.L."/>
            <person name="Kruys A."/>
            <person name="Hutchinson M.I."/>
            <person name="Powell A.J."/>
            <person name="Barry K."/>
            <person name="Miller A.N."/>
            <person name="Grigoriev I.V."/>
            <person name="Debuchy R."/>
            <person name="Gladieux P."/>
            <person name="Thoren M.H."/>
            <person name="Johannesson H."/>
        </authorList>
    </citation>
    <scope>NUCLEOTIDE SEQUENCE</scope>
    <source>
        <strain evidence="2">CBS 757.83</strain>
    </source>
</reference>
<dbReference type="EMBL" id="MU863694">
    <property type="protein sequence ID" value="KAK4096822.1"/>
    <property type="molecule type" value="Genomic_DNA"/>
</dbReference>
<keyword evidence="3" id="KW-1185">Reference proteome</keyword>
<organism evidence="2 3">
    <name type="scientific">Parathielavia hyrcaniae</name>
    <dbReference type="NCBI Taxonomy" id="113614"/>
    <lineage>
        <taxon>Eukaryota</taxon>
        <taxon>Fungi</taxon>
        <taxon>Dikarya</taxon>
        <taxon>Ascomycota</taxon>
        <taxon>Pezizomycotina</taxon>
        <taxon>Sordariomycetes</taxon>
        <taxon>Sordariomycetidae</taxon>
        <taxon>Sordariales</taxon>
        <taxon>Chaetomiaceae</taxon>
        <taxon>Parathielavia</taxon>
    </lineage>
</organism>
<reference evidence="2" key="1">
    <citation type="journal article" date="2023" name="Mol. Phylogenet. Evol.">
        <title>Genome-scale phylogeny and comparative genomics of the fungal order Sordariales.</title>
        <authorList>
            <person name="Hensen N."/>
            <person name="Bonometti L."/>
            <person name="Westerberg I."/>
            <person name="Brannstrom I.O."/>
            <person name="Guillou S."/>
            <person name="Cros-Aarteil S."/>
            <person name="Calhoun S."/>
            <person name="Haridas S."/>
            <person name="Kuo A."/>
            <person name="Mondo S."/>
            <person name="Pangilinan J."/>
            <person name="Riley R."/>
            <person name="LaButti K."/>
            <person name="Andreopoulos B."/>
            <person name="Lipzen A."/>
            <person name="Chen C."/>
            <person name="Yan M."/>
            <person name="Daum C."/>
            <person name="Ng V."/>
            <person name="Clum A."/>
            <person name="Steindorff A."/>
            <person name="Ohm R.A."/>
            <person name="Martin F."/>
            <person name="Silar P."/>
            <person name="Natvig D.O."/>
            <person name="Lalanne C."/>
            <person name="Gautier V."/>
            <person name="Ament-Velasquez S.L."/>
            <person name="Kruys A."/>
            <person name="Hutchinson M.I."/>
            <person name="Powell A.J."/>
            <person name="Barry K."/>
            <person name="Miller A.N."/>
            <person name="Grigoriev I.V."/>
            <person name="Debuchy R."/>
            <person name="Gladieux P."/>
            <person name="Hiltunen Thoren M."/>
            <person name="Johannesson H."/>
        </authorList>
    </citation>
    <scope>NUCLEOTIDE SEQUENCE</scope>
    <source>
        <strain evidence="2">CBS 757.83</strain>
    </source>
</reference>
<evidence type="ECO:0000313" key="3">
    <source>
        <dbReference type="Proteomes" id="UP001305647"/>
    </source>
</evidence>
<feature type="region of interest" description="Disordered" evidence="1">
    <location>
        <begin position="115"/>
        <end position="136"/>
    </location>
</feature>
<evidence type="ECO:0000313" key="2">
    <source>
        <dbReference type="EMBL" id="KAK4096822.1"/>
    </source>
</evidence>
<feature type="region of interest" description="Disordered" evidence="1">
    <location>
        <begin position="68"/>
        <end position="94"/>
    </location>
</feature>
<proteinExistence type="predicted"/>
<accession>A0AAN6SXU5</accession>
<evidence type="ECO:0000256" key="1">
    <source>
        <dbReference type="SAM" id="MobiDB-lite"/>
    </source>
</evidence>
<comment type="caution">
    <text evidence="2">The sequence shown here is derived from an EMBL/GenBank/DDBJ whole genome shotgun (WGS) entry which is preliminary data.</text>
</comment>
<sequence>MAGGRLRWHERASTPRGSGGSWFASIPAGDGILAPTMHLHRECAIGAPEDTRSVSEVGWATPSAPRRGAVCGRYGGGDGPGTRTSSRPAKHRANRGQGLLSHYLLRAVRSNLHLRKPHEPTFPGPRGPSMDHACDQRHMRSGLGSALDFQQPEAQSSTLFQNHPQMPNRSQGNLYGSSKTKLTVTFRQSKF</sequence>
<gene>
    <name evidence="2" type="ORF">N658DRAFT_332219</name>
</gene>
<protein>
    <submittedName>
        <fullName evidence="2">Uncharacterized protein</fullName>
    </submittedName>
</protein>